<comment type="caution">
    <text evidence="2">The sequence shown here is derived from an EMBL/GenBank/DDBJ whole genome shotgun (WGS) entry which is preliminary data.</text>
</comment>
<evidence type="ECO:0000313" key="3">
    <source>
        <dbReference type="Proteomes" id="UP001205910"/>
    </source>
</evidence>
<feature type="signal peptide" evidence="1">
    <location>
        <begin position="1"/>
        <end position="36"/>
    </location>
</feature>
<name>A0ABD0BH94_CORUL</name>
<dbReference type="Proteomes" id="UP001205910">
    <property type="component" value="Unassembled WGS sequence"/>
</dbReference>
<dbReference type="Gene3D" id="1.10.260.130">
    <property type="match status" value="1"/>
</dbReference>
<dbReference type="AlphaFoldDB" id="A0ABD0BH94"/>
<dbReference type="PIRSF" id="PIRSF029171">
    <property type="entry name" value="Esterase_LipA"/>
    <property type="match status" value="1"/>
</dbReference>
<dbReference type="Gene3D" id="3.40.50.1820">
    <property type="entry name" value="alpha/beta hydrolase"/>
    <property type="match status" value="1"/>
</dbReference>
<protein>
    <submittedName>
        <fullName evidence="2">Lipase</fullName>
    </submittedName>
</protein>
<sequence length="419" mass="44272">MVVYMLFPPRFKSSFSKALATIVIAALYAGFTPATAQVIPYTDPDGFYSSIPSATNTAPGTVLSQRDVSPPVLDVLVKMKRIAYTSTHPNGFSTPVTGAVLTPTAPWHGPGPRPVALLAPGTQGAGDSCAPSKLLTLGGEYEMFSATALLSRGWTVALTDYQGLGTPGNHSYMNRKAQGAALLDLGRAVTTLGLPEVNNHTPLIPWGYSQGGGASAAAAEMHRSYAPDVNIALAYAGGVPANLLSVSSSLEGTALTGALGYVITGMYEIYPEVREPINTLLNTRGQQWLDQSSRDCLPESLLTIPLPDTSILTVSGQRLTSLISAEVFQRAISEQEIGLIAPDVPVFVAQGLHDGIIPAGQARDMVNGWRDRGADVTYWEDPAPALDKLLGHIHVLGSSFLPAVEWAEQRLAMLSPPTP</sequence>
<reference evidence="2 3" key="1">
    <citation type="submission" date="2021-11" db="EMBL/GenBank/DDBJ databases">
        <title>Whole genome sequences of diphtheriae toxin producing Corynebacterium ulcerans isolates from cats in Osaka, Japan.</title>
        <authorList>
            <person name="Umeda K."/>
            <person name="Hirai Y."/>
        </authorList>
    </citation>
    <scope>NUCLEOTIDE SEQUENCE [LARGE SCALE GENOMIC DNA]</scope>
    <source>
        <strain evidence="2 3">12109B-1</strain>
    </source>
</reference>
<feature type="chain" id="PRO_5044841281" evidence="1">
    <location>
        <begin position="37"/>
        <end position="419"/>
    </location>
</feature>
<proteinExistence type="predicted"/>
<dbReference type="InterPro" id="IPR029058">
    <property type="entry name" value="AB_hydrolase_fold"/>
</dbReference>
<dbReference type="SUPFAM" id="SSF53474">
    <property type="entry name" value="alpha/beta-Hydrolases"/>
    <property type="match status" value="1"/>
</dbReference>
<evidence type="ECO:0000256" key="1">
    <source>
        <dbReference type="SAM" id="SignalP"/>
    </source>
</evidence>
<organism evidence="2 3">
    <name type="scientific">Corynebacterium ulcerans</name>
    <dbReference type="NCBI Taxonomy" id="65058"/>
    <lineage>
        <taxon>Bacteria</taxon>
        <taxon>Bacillati</taxon>
        <taxon>Actinomycetota</taxon>
        <taxon>Actinomycetes</taxon>
        <taxon>Mycobacteriales</taxon>
        <taxon>Corynebacteriaceae</taxon>
        <taxon>Corynebacterium</taxon>
    </lineage>
</organism>
<dbReference type="Pfam" id="PF03583">
    <property type="entry name" value="LIP"/>
    <property type="match status" value="1"/>
</dbReference>
<dbReference type="PANTHER" id="PTHR34853">
    <property type="match status" value="1"/>
</dbReference>
<dbReference type="InterPro" id="IPR005152">
    <property type="entry name" value="Lipase_secreted"/>
</dbReference>
<gene>
    <name evidence="2" type="ORF">CULCOIPH005_16320</name>
</gene>
<accession>A0ABD0BH94</accession>
<evidence type="ECO:0000313" key="2">
    <source>
        <dbReference type="EMBL" id="GJJ43443.1"/>
    </source>
</evidence>
<keyword evidence="1" id="KW-0732">Signal</keyword>
<dbReference type="PANTHER" id="PTHR34853:SF1">
    <property type="entry name" value="LIPASE 5"/>
    <property type="match status" value="1"/>
</dbReference>
<dbReference type="EMBL" id="BQFK01000004">
    <property type="protein sequence ID" value="GJJ43443.1"/>
    <property type="molecule type" value="Genomic_DNA"/>
</dbReference>